<dbReference type="EMBL" id="SUMF01000010">
    <property type="protein sequence ID" value="TJZ73369.1"/>
    <property type="molecule type" value="Genomic_DNA"/>
</dbReference>
<evidence type="ECO:0000256" key="3">
    <source>
        <dbReference type="ARBA" id="ARBA00022692"/>
    </source>
</evidence>
<feature type="transmembrane region" description="Helical" evidence="6">
    <location>
        <begin position="66"/>
        <end position="84"/>
    </location>
</feature>
<keyword evidence="4 6" id="KW-1133">Transmembrane helix</keyword>
<evidence type="ECO:0000313" key="8">
    <source>
        <dbReference type="EMBL" id="TJZ73369.1"/>
    </source>
</evidence>
<dbReference type="PANTHER" id="PTHR42718">
    <property type="entry name" value="MAJOR FACILITATOR SUPERFAMILY MULTIDRUG TRANSPORTER MFSC"/>
    <property type="match status" value="1"/>
</dbReference>
<feature type="transmembrane region" description="Helical" evidence="6">
    <location>
        <begin position="322"/>
        <end position="338"/>
    </location>
</feature>
<evidence type="ECO:0000256" key="6">
    <source>
        <dbReference type="SAM" id="Phobius"/>
    </source>
</evidence>
<dbReference type="InterPro" id="IPR036259">
    <property type="entry name" value="MFS_trans_sf"/>
</dbReference>
<evidence type="ECO:0000256" key="2">
    <source>
        <dbReference type="ARBA" id="ARBA00022448"/>
    </source>
</evidence>
<feature type="transmembrane region" description="Helical" evidence="6">
    <location>
        <begin position="186"/>
        <end position="205"/>
    </location>
</feature>
<keyword evidence="2" id="KW-0813">Transport</keyword>
<protein>
    <submittedName>
        <fullName evidence="8">Multidrug efflux MFS transporter</fullName>
    </submittedName>
</protein>
<reference evidence="8 9" key="1">
    <citation type="submission" date="2019-04" db="EMBL/GenBank/DDBJ databases">
        <title>Chitiniphilus eburnea sp. nov., a novel chitinolytic bacterium isolated from aquaculture sludge.</title>
        <authorList>
            <person name="Sheng M."/>
        </authorList>
    </citation>
    <scope>NUCLEOTIDE SEQUENCE [LARGE SCALE GENOMIC DNA]</scope>
    <source>
        <strain evidence="8 9">HX-2-15</strain>
    </source>
</reference>
<dbReference type="Gene3D" id="1.20.1250.20">
    <property type="entry name" value="MFS general substrate transporter like domains"/>
    <property type="match status" value="1"/>
</dbReference>
<dbReference type="SUPFAM" id="SSF103473">
    <property type="entry name" value="MFS general substrate transporter"/>
    <property type="match status" value="1"/>
</dbReference>
<dbReference type="Proteomes" id="UP000310016">
    <property type="component" value="Unassembled WGS sequence"/>
</dbReference>
<feature type="transmembrane region" description="Helical" evidence="6">
    <location>
        <begin position="291"/>
        <end position="310"/>
    </location>
</feature>
<dbReference type="PANTHER" id="PTHR42718:SF9">
    <property type="entry name" value="MAJOR FACILITATOR SUPERFAMILY MULTIDRUG TRANSPORTER MFSC"/>
    <property type="match status" value="1"/>
</dbReference>
<feature type="transmembrane region" description="Helical" evidence="6">
    <location>
        <begin position="90"/>
        <end position="112"/>
    </location>
</feature>
<sequence length="495" mass="53425">MALLGLITGVEFMENAMFVFAASHVMGGIGASPRDFALVLASYAVGSMLMIVKQQWLAHRFGYRRYLTVALSLFALGAMGSAAANGLHELVLARFIQGVGGGALFTSSRILVNLMFKGAERGRAIRYFMIGVFSASVLGPVLAGALIEWAGWQSIFLGIVPPTLVAVVGAYLLLPDAEPRSEATALALQPLLLFAGAIIALQLALSEMRYDIFAHPLRLALLALVGATLLLGFLYQQWHHQTPMLHLRPLHNPVYLTGLGLYFMYYVLSNFSSYLFPILAEQALAMPTLTAGQLNSFAALISLLGIMVYLRLGAKLPRKKPMMVGGAVAIGLSAWWFAHLPPNASLEWLLPGLVAKGLFGVLLVIPVAGLTFRGLDDAHFAHGYQSKNLMRQLAFSMSSGLAAVLMQNRQFATHAQLSAAVQLDNPVMGDWMARVQGWLLTQGYDAAHAHLAAQALLERQLAQQAQLLACDDLYLLLLGMAALTAVMIAAQRKLA</sequence>
<proteinExistence type="predicted"/>
<dbReference type="GO" id="GO:0022857">
    <property type="term" value="F:transmembrane transporter activity"/>
    <property type="evidence" value="ECO:0007669"/>
    <property type="project" value="InterPro"/>
</dbReference>
<gene>
    <name evidence="8" type="ORF">FAZ21_10505</name>
</gene>
<name>A0A4U0PXS9_9NEIS</name>
<dbReference type="InterPro" id="IPR020846">
    <property type="entry name" value="MFS_dom"/>
</dbReference>
<evidence type="ECO:0000256" key="4">
    <source>
        <dbReference type="ARBA" id="ARBA00022989"/>
    </source>
</evidence>
<evidence type="ECO:0000256" key="1">
    <source>
        <dbReference type="ARBA" id="ARBA00004141"/>
    </source>
</evidence>
<dbReference type="PROSITE" id="PS50850">
    <property type="entry name" value="MFS"/>
    <property type="match status" value="1"/>
</dbReference>
<feature type="transmembrane region" description="Helical" evidence="6">
    <location>
        <begin position="350"/>
        <end position="372"/>
    </location>
</feature>
<keyword evidence="5 6" id="KW-0472">Membrane</keyword>
<keyword evidence="9" id="KW-1185">Reference proteome</keyword>
<comment type="subcellular location">
    <subcellularLocation>
        <location evidence="1">Membrane</location>
        <topology evidence="1">Multi-pass membrane protein</topology>
    </subcellularLocation>
</comment>
<evidence type="ECO:0000313" key="9">
    <source>
        <dbReference type="Proteomes" id="UP000310016"/>
    </source>
</evidence>
<dbReference type="OrthoDB" id="8581632at2"/>
<dbReference type="Pfam" id="PF07690">
    <property type="entry name" value="MFS_1"/>
    <property type="match status" value="1"/>
</dbReference>
<accession>A0A4U0PXS9</accession>
<feature type="transmembrane region" description="Helical" evidence="6">
    <location>
        <begin position="124"/>
        <end position="147"/>
    </location>
</feature>
<dbReference type="InterPro" id="IPR011701">
    <property type="entry name" value="MFS"/>
</dbReference>
<feature type="transmembrane region" description="Helical" evidence="6">
    <location>
        <begin position="255"/>
        <end position="279"/>
    </location>
</feature>
<organism evidence="8 9">
    <name type="scientific">Chitiniphilus eburneus</name>
    <dbReference type="NCBI Taxonomy" id="2571148"/>
    <lineage>
        <taxon>Bacteria</taxon>
        <taxon>Pseudomonadati</taxon>
        <taxon>Pseudomonadota</taxon>
        <taxon>Betaproteobacteria</taxon>
        <taxon>Neisseriales</taxon>
        <taxon>Chitinibacteraceae</taxon>
        <taxon>Chitiniphilus</taxon>
    </lineage>
</organism>
<feature type="transmembrane region" description="Helical" evidence="6">
    <location>
        <begin position="153"/>
        <end position="174"/>
    </location>
</feature>
<evidence type="ECO:0000256" key="5">
    <source>
        <dbReference type="ARBA" id="ARBA00023136"/>
    </source>
</evidence>
<feature type="transmembrane region" description="Helical" evidence="6">
    <location>
        <begin position="217"/>
        <end position="235"/>
    </location>
</feature>
<evidence type="ECO:0000259" key="7">
    <source>
        <dbReference type="PROSITE" id="PS50850"/>
    </source>
</evidence>
<feature type="transmembrane region" description="Helical" evidence="6">
    <location>
        <begin position="37"/>
        <end position="54"/>
    </location>
</feature>
<dbReference type="GO" id="GO:0016020">
    <property type="term" value="C:membrane"/>
    <property type="evidence" value="ECO:0007669"/>
    <property type="project" value="UniProtKB-SubCell"/>
</dbReference>
<keyword evidence="3 6" id="KW-0812">Transmembrane</keyword>
<comment type="caution">
    <text evidence="8">The sequence shown here is derived from an EMBL/GenBank/DDBJ whole genome shotgun (WGS) entry which is preliminary data.</text>
</comment>
<feature type="domain" description="Major facilitator superfamily (MFS) profile" evidence="7">
    <location>
        <begin position="1"/>
        <end position="495"/>
    </location>
</feature>
<dbReference type="AlphaFoldDB" id="A0A4U0PXS9"/>
<feature type="transmembrane region" description="Helical" evidence="6">
    <location>
        <begin position="473"/>
        <end position="490"/>
    </location>
</feature>